<dbReference type="Pfam" id="PF00566">
    <property type="entry name" value="RabGAP-TBC"/>
    <property type="match status" value="1"/>
</dbReference>
<dbReference type="OrthoDB" id="289721at2759"/>
<dbReference type="PANTHER" id="PTHR47219:SF20">
    <property type="entry name" value="TBC1 DOMAIN FAMILY MEMBER 2B"/>
    <property type="match status" value="1"/>
</dbReference>
<feature type="domain" description="Rab-GAP TBC" evidence="1">
    <location>
        <begin position="184"/>
        <end position="369"/>
    </location>
</feature>
<dbReference type="STRING" id="1965070.A0A443RHH2"/>
<dbReference type="InterPro" id="IPR035969">
    <property type="entry name" value="Rab-GAP_TBC_sf"/>
</dbReference>
<dbReference type="Proteomes" id="UP000285301">
    <property type="component" value="Unassembled WGS sequence"/>
</dbReference>
<dbReference type="SUPFAM" id="SSF47923">
    <property type="entry name" value="Ypt/Rab-GAP domain of gyp1p"/>
    <property type="match status" value="1"/>
</dbReference>
<evidence type="ECO:0000259" key="1">
    <source>
        <dbReference type="PROSITE" id="PS50086"/>
    </source>
</evidence>
<dbReference type="AlphaFoldDB" id="A0A443RHH2"/>
<dbReference type="FunFam" id="1.10.8.270:FF:000026">
    <property type="entry name" value="TBC (Tre-2/Bub2/Cdc16) domain family"/>
    <property type="match status" value="1"/>
</dbReference>
<protein>
    <recommendedName>
        <fullName evidence="1">Rab-GAP TBC domain-containing protein</fullName>
    </recommendedName>
</protein>
<dbReference type="InterPro" id="IPR000195">
    <property type="entry name" value="Rab-GAP-TBC_dom"/>
</dbReference>
<dbReference type="Gene3D" id="1.10.8.270">
    <property type="entry name" value="putative rabgap domain of human tbc1 domain family member 14 like domains"/>
    <property type="match status" value="1"/>
</dbReference>
<dbReference type="EMBL" id="NCKU01000641">
    <property type="protein sequence ID" value="RWS14710.1"/>
    <property type="molecule type" value="Genomic_DNA"/>
</dbReference>
<comment type="caution">
    <text evidence="2">The sequence shown here is derived from an EMBL/GenBank/DDBJ whole genome shotgun (WGS) entry which is preliminary data.</text>
</comment>
<name>A0A443RHH2_9ACAR</name>
<keyword evidence="3" id="KW-1185">Reference proteome</keyword>
<reference evidence="2 3" key="1">
    <citation type="journal article" date="2018" name="Gigascience">
        <title>Genomes of trombidid mites reveal novel predicted allergens and laterally-transferred genes associated with secondary metabolism.</title>
        <authorList>
            <person name="Dong X."/>
            <person name="Chaisiri K."/>
            <person name="Xia D."/>
            <person name="Armstrong S.D."/>
            <person name="Fang Y."/>
            <person name="Donnelly M.J."/>
            <person name="Kadowaki T."/>
            <person name="McGarry J.W."/>
            <person name="Darby A.C."/>
            <person name="Makepeace B.L."/>
        </authorList>
    </citation>
    <scope>NUCLEOTIDE SEQUENCE [LARGE SCALE GENOMIC DNA]</scope>
    <source>
        <strain evidence="2">UoL-WK</strain>
    </source>
</reference>
<gene>
    <name evidence="2" type="ORF">B4U79_07776</name>
</gene>
<dbReference type="PANTHER" id="PTHR47219">
    <property type="entry name" value="RAB GTPASE-ACTIVATING PROTEIN 1-LIKE"/>
    <property type="match status" value="1"/>
</dbReference>
<evidence type="ECO:0000313" key="2">
    <source>
        <dbReference type="EMBL" id="RWS14710.1"/>
    </source>
</evidence>
<dbReference type="GO" id="GO:0031267">
    <property type="term" value="F:small GTPase binding"/>
    <property type="evidence" value="ECO:0007669"/>
    <property type="project" value="TreeGrafter"/>
</dbReference>
<dbReference type="GO" id="GO:0005096">
    <property type="term" value="F:GTPase activator activity"/>
    <property type="evidence" value="ECO:0007669"/>
    <property type="project" value="TreeGrafter"/>
</dbReference>
<accession>A0A443RHH2</accession>
<sequence length="369" mass="42726">SRNECLPAYHVEIMDLGFMTGAYKIDKNNNKREIVLPAYHQYHFKLQSRRKMRKLNCQRRSGSSSDSAITLDNVFEEDNYDIENENFESNDDFNEIVFNFVCLTLENEQLAYISNGKRIMEIIHRYYNNDEKQTQTKFGFIIDPEENATQIYLEKTLNSILNSRAKRFWQGSCNSLKCLIREYGIPNEMRAQMWLTFIQAKIANNYNIAHLLALAAETASTSSSTEPTIKQIDMDVHRTMPQHTMFADHSQGISKLRQVLIAYSVHVNPVIGYCQAMNFIAALLLIVFDGNENYALMGLICVIDHYFPPQYFDQQLTGARADQLLLKDLITTRLTYEAKKVNASMLDEIMTSVTLNWFLSLFHNALPWQ</sequence>
<feature type="non-terminal residue" evidence="2">
    <location>
        <position position="1"/>
    </location>
</feature>
<dbReference type="SMART" id="SM00164">
    <property type="entry name" value="TBC"/>
    <property type="match status" value="1"/>
</dbReference>
<evidence type="ECO:0000313" key="3">
    <source>
        <dbReference type="Proteomes" id="UP000285301"/>
    </source>
</evidence>
<dbReference type="InterPro" id="IPR050302">
    <property type="entry name" value="Rab_GAP_TBC_domain"/>
</dbReference>
<dbReference type="PROSITE" id="PS50086">
    <property type="entry name" value="TBC_RABGAP"/>
    <property type="match status" value="1"/>
</dbReference>
<proteinExistence type="predicted"/>
<organism evidence="2 3">
    <name type="scientific">Dinothrombium tinctorium</name>
    <dbReference type="NCBI Taxonomy" id="1965070"/>
    <lineage>
        <taxon>Eukaryota</taxon>
        <taxon>Metazoa</taxon>
        <taxon>Ecdysozoa</taxon>
        <taxon>Arthropoda</taxon>
        <taxon>Chelicerata</taxon>
        <taxon>Arachnida</taxon>
        <taxon>Acari</taxon>
        <taxon>Acariformes</taxon>
        <taxon>Trombidiformes</taxon>
        <taxon>Prostigmata</taxon>
        <taxon>Anystina</taxon>
        <taxon>Parasitengona</taxon>
        <taxon>Trombidioidea</taxon>
        <taxon>Trombidiidae</taxon>
        <taxon>Dinothrombium</taxon>
    </lineage>
</organism>